<organism evidence="1 2">
    <name type="scientific">Manihot esculenta</name>
    <name type="common">Cassava</name>
    <name type="synonym">Jatropha manihot</name>
    <dbReference type="NCBI Taxonomy" id="3983"/>
    <lineage>
        <taxon>Eukaryota</taxon>
        <taxon>Viridiplantae</taxon>
        <taxon>Streptophyta</taxon>
        <taxon>Embryophyta</taxon>
        <taxon>Tracheophyta</taxon>
        <taxon>Spermatophyta</taxon>
        <taxon>Magnoliopsida</taxon>
        <taxon>eudicotyledons</taxon>
        <taxon>Gunneridae</taxon>
        <taxon>Pentapetalae</taxon>
        <taxon>rosids</taxon>
        <taxon>fabids</taxon>
        <taxon>Malpighiales</taxon>
        <taxon>Euphorbiaceae</taxon>
        <taxon>Crotonoideae</taxon>
        <taxon>Manihoteae</taxon>
        <taxon>Manihot</taxon>
    </lineage>
</organism>
<dbReference type="Proteomes" id="UP000091857">
    <property type="component" value="Chromosome 7"/>
</dbReference>
<evidence type="ECO:0000313" key="1">
    <source>
        <dbReference type="EMBL" id="KAG8651329.1"/>
    </source>
</evidence>
<sequence length="482" mass="55334">MDSCLKKDDGRLVFKSTKPHFFKIILDDTIRSRKLGIPRKFVRRYGSELSSPVFLKMPSGAKWEIQLLKCDDEIWLTNGWQEFVEYYSLAFGYFLIFEFEQNCHFNVIIMDKSASEIDYPFSIINGNNKEPDLKEELPEQKIEETENVNPLQSRKTKENSPLPFTQPHKKMKLENPTENTKSHHPTRQSEGNICKFRLLGAKRGKAKDTVRTQPLTAEEKATALHRATANFNSGNPYFMIALQPSYLNKLSIPASFAREYFIKNREIATLITKDGKTWSVEFCYTVSNRKQSASLGLGWNKFSQENYLEVGDVCVFELINRSAIRFNVVIFRHIKDTNSSPSLDAGNNKQLNHEESSICKPFNPGHSCSKAFEAVEAAKKFSSANPFFKVIIGSYHLEQSLLYVPLNIVAKSTTRRRNNAMLQVENKRWPVKLFKYPPNSMIAEGWRSFATENFLKVGDVCIFELIANEAVLLKVTIFRNVD</sequence>
<name>A0ACB7HH97_MANES</name>
<reference evidence="2" key="1">
    <citation type="journal article" date="2016" name="Nat. Biotechnol.">
        <title>Sequencing wild and cultivated cassava and related species reveals extensive interspecific hybridization and genetic diversity.</title>
        <authorList>
            <person name="Bredeson J.V."/>
            <person name="Lyons J.B."/>
            <person name="Prochnik S.E."/>
            <person name="Wu G.A."/>
            <person name="Ha C.M."/>
            <person name="Edsinger-Gonzales E."/>
            <person name="Grimwood J."/>
            <person name="Schmutz J."/>
            <person name="Rabbi I.Y."/>
            <person name="Egesi C."/>
            <person name="Nauluvula P."/>
            <person name="Lebot V."/>
            <person name="Ndunguru J."/>
            <person name="Mkamilo G."/>
            <person name="Bart R.S."/>
            <person name="Setter T.L."/>
            <person name="Gleadow R.M."/>
            <person name="Kulakow P."/>
            <person name="Ferguson M.E."/>
            <person name="Rounsley S."/>
            <person name="Rokhsar D.S."/>
        </authorList>
    </citation>
    <scope>NUCLEOTIDE SEQUENCE [LARGE SCALE GENOMIC DNA]</scope>
    <source>
        <strain evidence="2">cv. AM560-2</strain>
    </source>
</reference>
<comment type="caution">
    <text evidence="1">The sequence shown here is derived from an EMBL/GenBank/DDBJ whole genome shotgun (WGS) entry which is preliminary data.</text>
</comment>
<dbReference type="EMBL" id="CM004393">
    <property type="protein sequence ID" value="KAG8651329.1"/>
    <property type="molecule type" value="Genomic_DNA"/>
</dbReference>
<evidence type="ECO:0000313" key="2">
    <source>
        <dbReference type="Proteomes" id="UP000091857"/>
    </source>
</evidence>
<keyword evidence="2" id="KW-1185">Reference proteome</keyword>
<feature type="non-terminal residue" evidence="1">
    <location>
        <position position="1"/>
    </location>
</feature>
<protein>
    <submittedName>
        <fullName evidence="1">Uncharacterized protein</fullName>
    </submittedName>
</protein>
<proteinExistence type="predicted"/>
<accession>A0ACB7HH97</accession>
<gene>
    <name evidence="1" type="ORF">MANES_07G115200v8</name>
</gene>